<protein>
    <submittedName>
        <fullName evidence="2">Uncharacterized protein</fullName>
    </submittedName>
</protein>
<feature type="compositionally biased region" description="Basic and acidic residues" evidence="1">
    <location>
        <begin position="73"/>
        <end position="82"/>
    </location>
</feature>
<comment type="caution">
    <text evidence="2">The sequence shown here is derived from an EMBL/GenBank/DDBJ whole genome shotgun (WGS) entry which is preliminary data.</text>
</comment>
<dbReference type="EMBL" id="JBHUDD010000005">
    <property type="protein sequence ID" value="MFD1507957.1"/>
    <property type="molecule type" value="Genomic_DNA"/>
</dbReference>
<accession>A0ABW4E9Y4</accession>
<proteinExistence type="predicted"/>
<gene>
    <name evidence="2" type="ORF">ACFTOW_00835</name>
</gene>
<sequence length="146" mass="15533">MTRTTRTHGNERHNILTSDAKEGTTISRYAPLRAGIPTERHRDSGAEDSKPGKTARDLPLSNGGVMPSSPDTPQEKQPDASRKPALVLQSRADLRDLLIKAGLARAAAEKVARGGWPALSGETTETDLAEDAAALARALAETLTEL</sequence>
<evidence type="ECO:0000313" key="2">
    <source>
        <dbReference type="EMBL" id="MFD1507957.1"/>
    </source>
</evidence>
<evidence type="ECO:0000313" key="3">
    <source>
        <dbReference type="Proteomes" id="UP001597186"/>
    </source>
</evidence>
<feature type="compositionally biased region" description="Basic and acidic residues" evidence="1">
    <location>
        <begin position="38"/>
        <end position="56"/>
    </location>
</feature>
<name>A0ABW4E9Y4_9RHOB</name>
<keyword evidence="3" id="KW-1185">Reference proteome</keyword>
<feature type="compositionally biased region" description="Basic and acidic residues" evidence="1">
    <location>
        <begin position="8"/>
        <end position="22"/>
    </location>
</feature>
<evidence type="ECO:0000256" key="1">
    <source>
        <dbReference type="SAM" id="MobiDB-lite"/>
    </source>
</evidence>
<organism evidence="2 3">
    <name type="scientific">Lacimonas salitolerans</name>
    <dbReference type="NCBI Taxonomy" id="1323750"/>
    <lineage>
        <taxon>Bacteria</taxon>
        <taxon>Pseudomonadati</taxon>
        <taxon>Pseudomonadota</taxon>
        <taxon>Alphaproteobacteria</taxon>
        <taxon>Rhodobacterales</taxon>
        <taxon>Paracoccaceae</taxon>
        <taxon>Lacimonas</taxon>
    </lineage>
</organism>
<dbReference type="RefSeq" id="WP_379912105.1">
    <property type="nucleotide sequence ID" value="NZ_JBHUDD010000005.1"/>
</dbReference>
<dbReference type="Proteomes" id="UP001597186">
    <property type="component" value="Unassembled WGS sequence"/>
</dbReference>
<reference evidence="3" key="1">
    <citation type="journal article" date="2019" name="Int. J. Syst. Evol. Microbiol.">
        <title>The Global Catalogue of Microorganisms (GCM) 10K type strain sequencing project: providing services to taxonomists for standard genome sequencing and annotation.</title>
        <authorList>
            <consortium name="The Broad Institute Genomics Platform"/>
            <consortium name="The Broad Institute Genome Sequencing Center for Infectious Disease"/>
            <person name="Wu L."/>
            <person name="Ma J."/>
        </authorList>
    </citation>
    <scope>NUCLEOTIDE SEQUENCE [LARGE SCALE GENOMIC DNA]</scope>
    <source>
        <strain evidence="3">CGMCC 1.12477</strain>
    </source>
</reference>
<feature type="region of interest" description="Disordered" evidence="1">
    <location>
        <begin position="1"/>
        <end position="86"/>
    </location>
</feature>